<protein>
    <submittedName>
        <fullName evidence="1">Murein L,D-transpeptidase catalytic domain family protein</fullName>
    </submittedName>
</protein>
<dbReference type="InterPro" id="IPR032676">
    <property type="entry name" value="YkuD_2"/>
</dbReference>
<name>A0ABP7TAQ1_9FLAO</name>
<accession>A0ABP7TAQ1</accession>
<dbReference type="PANTHER" id="PTHR38477">
    <property type="entry name" value="HYPOTHETICAL EXPORTED PROTEIN"/>
    <property type="match status" value="1"/>
</dbReference>
<organism evidence="1 2">
    <name type="scientific">Flavobacterium cheonhonense</name>
    <dbReference type="NCBI Taxonomy" id="706185"/>
    <lineage>
        <taxon>Bacteria</taxon>
        <taxon>Pseudomonadati</taxon>
        <taxon>Bacteroidota</taxon>
        <taxon>Flavobacteriia</taxon>
        <taxon>Flavobacteriales</taxon>
        <taxon>Flavobacteriaceae</taxon>
        <taxon>Flavobacterium</taxon>
    </lineage>
</organism>
<dbReference type="EMBL" id="BAABCR010000003">
    <property type="protein sequence ID" value="GAA4023288.1"/>
    <property type="molecule type" value="Genomic_DNA"/>
</dbReference>
<comment type="caution">
    <text evidence="1">The sequence shown here is derived from an EMBL/GenBank/DDBJ whole genome shotgun (WGS) entry which is preliminary data.</text>
</comment>
<evidence type="ECO:0000313" key="1">
    <source>
        <dbReference type="EMBL" id="GAA4023288.1"/>
    </source>
</evidence>
<dbReference type="PANTHER" id="PTHR38477:SF1">
    <property type="entry name" value="MUREIN L,D-TRANSPEPTIDASE CATALYTIC DOMAIN FAMILY PROTEIN"/>
    <property type="match status" value="1"/>
</dbReference>
<reference evidence="2" key="1">
    <citation type="journal article" date="2019" name="Int. J. Syst. Evol. Microbiol.">
        <title>The Global Catalogue of Microorganisms (GCM) 10K type strain sequencing project: providing services to taxonomists for standard genome sequencing and annotation.</title>
        <authorList>
            <consortium name="The Broad Institute Genomics Platform"/>
            <consortium name="The Broad Institute Genome Sequencing Center for Infectious Disease"/>
            <person name="Wu L."/>
            <person name="Ma J."/>
        </authorList>
    </citation>
    <scope>NUCLEOTIDE SEQUENCE [LARGE SCALE GENOMIC DNA]</scope>
    <source>
        <strain evidence="2">JCM 17064</strain>
    </source>
</reference>
<sequence length="197" mass="22741">MVVAYGYNSINHKYKSEHKPKVDVSKTDEKAKEAFTFCRKNNFNQDFCILIDMSIHSGLNRFFVYDFKQNKITRQMLVGHGCCNYPWSQTWSKDDPTFSNKDGSHCSSMGKYKIGQRAWSDWGINVKYVLHGLEETNSNAQSRYIVFHSWEKVSDKEVYPNGTPEGWGCPTISNANMKIIDPILKGSAQPVLMWIYQ</sequence>
<keyword evidence="2" id="KW-1185">Reference proteome</keyword>
<proteinExistence type="predicted"/>
<gene>
    <name evidence="1" type="ORF">GCM10022386_02800</name>
</gene>
<dbReference type="Pfam" id="PF13645">
    <property type="entry name" value="YkuD_2"/>
    <property type="match status" value="1"/>
</dbReference>
<evidence type="ECO:0000313" key="2">
    <source>
        <dbReference type="Proteomes" id="UP001500968"/>
    </source>
</evidence>
<dbReference type="Proteomes" id="UP001500968">
    <property type="component" value="Unassembled WGS sequence"/>
</dbReference>